<keyword evidence="3" id="KW-1185">Reference proteome</keyword>
<accession>A0ABD1Y5Z7</accession>
<comment type="subunit">
    <text evidence="1">Homodimer.</text>
</comment>
<reference evidence="2 3" key="1">
    <citation type="submission" date="2024-09" db="EMBL/GenBank/DDBJ databases">
        <title>Chromosome-scale assembly of Riccia fluitans.</title>
        <authorList>
            <person name="Paukszto L."/>
            <person name="Sawicki J."/>
            <person name="Karawczyk K."/>
            <person name="Piernik-Szablinska J."/>
            <person name="Szczecinska M."/>
            <person name="Mazdziarz M."/>
        </authorList>
    </citation>
    <scope>NUCLEOTIDE SEQUENCE [LARGE SCALE GENOMIC DNA]</scope>
    <source>
        <strain evidence="2">Rf_01</strain>
        <tissue evidence="2">Aerial parts of the thallus</tissue>
    </source>
</reference>
<gene>
    <name evidence="2" type="ORF">R1flu_002387</name>
</gene>
<comment type="caution">
    <text evidence="2">The sequence shown here is derived from an EMBL/GenBank/DDBJ whole genome shotgun (WGS) entry which is preliminary data.</text>
</comment>
<dbReference type="GO" id="GO:0048046">
    <property type="term" value="C:apoplast"/>
    <property type="evidence" value="ECO:0007669"/>
    <property type="project" value="UniProtKB-SubCell"/>
</dbReference>
<keyword evidence="1" id="KW-0052">Apoplast</keyword>
<keyword evidence="1" id="KW-0732">Signal</keyword>
<proteinExistence type="inferred from homology"/>
<protein>
    <recommendedName>
        <fullName evidence="1">Dirigent protein</fullName>
    </recommendedName>
</protein>
<organism evidence="2 3">
    <name type="scientific">Riccia fluitans</name>
    <dbReference type="NCBI Taxonomy" id="41844"/>
    <lineage>
        <taxon>Eukaryota</taxon>
        <taxon>Viridiplantae</taxon>
        <taxon>Streptophyta</taxon>
        <taxon>Embryophyta</taxon>
        <taxon>Marchantiophyta</taxon>
        <taxon>Marchantiopsida</taxon>
        <taxon>Marchantiidae</taxon>
        <taxon>Marchantiales</taxon>
        <taxon>Ricciaceae</taxon>
        <taxon>Riccia</taxon>
    </lineage>
</organism>
<keyword evidence="1" id="KW-0964">Secreted</keyword>
<comment type="similarity">
    <text evidence="1">Belongs to the plant dirigent protein family.</text>
</comment>
<dbReference type="Proteomes" id="UP001605036">
    <property type="component" value="Unassembled WGS sequence"/>
</dbReference>
<feature type="chain" id="PRO_5044529057" description="Dirigent protein" evidence="1">
    <location>
        <begin position="32"/>
        <end position="190"/>
    </location>
</feature>
<comment type="function">
    <text evidence="1">Dirigent proteins impart stereoselectivity on the phenoxy radical-coupling reaction, yielding optically active lignans from two molecules of coniferyl alcohol in the biosynthesis of lignans, flavonolignans, and alkaloids and thus plays a central role in plant secondary metabolism.</text>
</comment>
<feature type="signal peptide" evidence="1">
    <location>
        <begin position="1"/>
        <end position="31"/>
    </location>
</feature>
<dbReference type="InterPro" id="IPR004265">
    <property type="entry name" value="Dirigent"/>
</dbReference>
<sequence length="190" mass="20675">MVTYTYHSAVGMLLPIFLLLCSLSGFPSVRCDDPSFTVYMFEQFVTVDGTNATNIIASPSDGDVTAMVWGNLAVAEMPVRASADPADPIIGNSPALFFPQKKSLHFTVFKMVTLSTELYKGTLFVSSDFDFNVLTDFVSEVYFVVGGGTGSFRDVSGYIAVTLVNSTSVSRVYKYDAYLSTCVRTSVTFT</sequence>
<name>A0ABD1Y5Z7_9MARC</name>
<evidence type="ECO:0000313" key="2">
    <source>
        <dbReference type="EMBL" id="KAL2622182.1"/>
    </source>
</evidence>
<evidence type="ECO:0000256" key="1">
    <source>
        <dbReference type="RuleBase" id="RU363099"/>
    </source>
</evidence>
<dbReference type="EMBL" id="JBHFFA010000006">
    <property type="protein sequence ID" value="KAL2622182.1"/>
    <property type="molecule type" value="Genomic_DNA"/>
</dbReference>
<comment type="subcellular location">
    <subcellularLocation>
        <location evidence="1">Secreted</location>
        <location evidence="1">Extracellular space</location>
        <location evidence="1">Apoplast</location>
    </subcellularLocation>
</comment>
<dbReference type="Pfam" id="PF03018">
    <property type="entry name" value="Dirigent"/>
    <property type="match status" value="1"/>
</dbReference>
<evidence type="ECO:0000313" key="3">
    <source>
        <dbReference type="Proteomes" id="UP001605036"/>
    </source>
</evidence>
<dbReference type="AlphaFoldDB" id="A0ABD1Y5Z7"/>